<sequence length="376" mass="40542">MFKPLSALLLAALLCVPGLPLSARASVTLLIPSRPDLEQTPQPADEKQDKKTGDNAANKAETARAAAAAPAAKDSASAPQRQASAPETAPAGKDAPAEATASPAAADGKPAAAASPGNDGDGTGQETARPVPDIGQEVDVLITRMDPFRHQAEEMSMPQLFAVLRFDEHTLPKDGAMQPERADVLGDVEEAQYLDKKAWGANVALDKPGLYQFIIETRPWWNEAEQRYDQHYVKSFLPVYGVESGWEHPAGLPVEIVPLSRPFGLSNPCLFSGRVLAHGKPRAGALVRAQRINLEKCVVPSRWHEDTTVRTNDRGEFSLILNRPGWWCCTAIVEGTPLKGHDGDPRPLQIGSIVWVYVDAADGQRPAQTQPAKKKK</sequence>
<dbReference type="EMBL" id="DWZD01000053">
    <property type="protein sequence ID" value="HJA80050.1"/>
    <property type="molecule type" value="Genomic_DNA"/>
</dbReference>
<feature type="compositionally biased region" description="Basic and acidic residues" evidence="1">
    <location>
        <begin position="44"/>
        <end position="53"/>
    </location>
</feature>
<gene>
    <name evidence="3" type="ORF">H9784_10890</name>
</gene>
<feature type="compositionally biased region" description="Low complexity" evidence="1">
    <location>
        <begin position="54"/>
        <end position="86"/>
    </location>
</feature>
<feature type="signal peptide" evidence="2">
    <location>
        <begin position="1"/>
        <end position="25"/>
    </location>
</feature>
<dbReference type="AlphaFoldDB" id="A0A9D2HPY2"/>
<reference evidence="3" key="1">
    <citation type="journal article" date="2021" name="PeerJ">
        <title>Extensive microbial diversity within the chicken gut microbiome revealed by metagenomics and culture.</title>
        <authorList>
            <person name="Gilroy R."/>
            <person name="Ravi A."/>
            <person name="Getino M."/>
            <person name="Pursley I."/>
            <person name="Horton D.L."/>
            <person name="Alikhan N.F."/>
            <person name="Baker D."/>
            <person name="Gharbi K."/>
            <person name="Hall N."/>
            <person name="Watson M."/>
            <person name="Adriaenssens E.M."/>
            <person name="Foster-Nyarko E."/>
            <person name="Jarju S."/>
            <person name="Secka A."/>
            <person name="Antonio M."/>
            <person name="Oren A."/>
            <person name="Chaudhuri R.R."/>
            <person name="La Ragione R."/>
            <person name="Hildebrand F."/>
            <person name="Pallen M.J."/>
        </authorList>
    </citation>
    <scope>NUCLEOTIDE SEQUENCE</scope>
    <source>
        <strain evidence="3">5032</strain>
    </source>
</reference>
<evidence type="ECO:0000256" key="2">
    <source>
        <dbReference type="SAM" id="SignalP"/>
    </source>
</evidence>
<dbReference type="Proteomes" id="UP000823821">
    <property type="component" value="Unassembled WGS sequence"/>
</dbReference>
<feature type="chain" id="PRO_5039610482" evidence="2">
    <location>
        <begin position="26"/>
        <end position="376"/>
    </location>
</feature>
<evidence type="ECO:0000313" key="4">
    <source>
        <dbReference type="Proteomes" id="UP000823821"/>
    </source>
</evidence>
<dbReference type="Pfam" id="PF10670">
    <property type="entry name" value="DUF4198"/>
    <property type="match status" value="1"/>
</dbReference>
<protein>
    <submittedName>
        <fullName evidence="3">DUF4198 domain-containing protein</fullName>
    </submittedName>
</protein>
<dbReference type="InterPro" id="IPR019613">
    <property type="entry name" value="DUF4198"/>
</dbReference>
<organism evidence="3 4">
    <name type="scientific">Candidatus Desulfovibrio intestinavium</name>
    <dbReference type="NCBI Taxonomy" id="2838534"/>
    <lineage>
        <taxon>Bacteria</taxon>
        <taxon>Pseudomonadati</taxon>
        <taxon>Thermodesulfobacteriota</taxon>
        <taxon>Desulfovibrionia</taxon>
        <taxon>Desulfovibrionales</taxon>
        <taxon>Desulfovibrionaceae</taxon>
        <taxon>Desulfovibrio</taxon>
    </lineage>
</organism>
<reference evidence="3" key="2">
    <citation type="submission" date="2021-04" db="EMBL/GenBank/DDBJ databases">
        <authorList>
            <person name="Gilroy R."/>
        </authorList>
    </citation>
    <scope>NUCLEOTIDE SEQUENCE</scope>
    <source>
        <strain evidence="3">5032</strain>
    </source>
</reference>
<comment type="caution">
    <text evidence="3">The sequence shown here is derived from an EMBL/GenBank/DDBJ whole genome shotgun (WGS) entry which is preliminary data.</text>
</comment>
<evidence type="ECO:0000313" key="3">
    <source>
        <dbReference type="EMBL" id="HJA80050.1"/>
    </source>
</evidence>
<evidence type="ECO:0000256" key="1">
    <source>
        <dbReference type="SAM" id="MobiDB-lite"/>
    </source>
</evidence>
<feature type="region of interest" description="Disordered" evidence="1">
    <location>
        <begin position="34"/>
        <end position="135"/>
    </location>
</feature>
<keyword evidence="2" id="KW-0732">Signal</keyword>
<proteinExistence type="predicted"/>
<feature type="compositionally biased region" description="Low complexity" evidence="1">
    <location>
        <begin position="97"/>
        <end position="117"/>
    </location>
</feature>
<name>A0A9D2HPY2_9BACT</name>
<accession>A0A9D2HPY2</accession>